<sequence length="126" mass="14685">MMDDPWVLAQPVLFAKDESEDARQGSSLNQFLFHHFSGLSRRYFSRKKKGKKISVDVSRLSMLPSFMDHFNNHPGAHKTVVFMMQSRARNLKLEKEPLYRQVCSVVRGPRPRGFWLNSEMSSRPTQ</sequence>
<protein>
    <submittedName>
        <fullName evidence="1">Uncharacterized protein</fullName>
    </submittedName>
</protein>
<name>A0AAV4NQ06_9ARAC</name>
<dbReference type="Proteomes" id="UP001054837">
    <property type="component" value="Unassembled WGS sequence"/>
</dbReference>
<evidence type="ECO:0000313" key="2">
    <source>
        <dbReference type="Proteomes" id="UP001054837"/>
    </source>
</evidence>
<evidence type="ECO:0000313" key="1">
    <source>
        <dbReference type="EMBL" id="GIX86773.1"/>
    </source>
</evidence>
<comment type="caution">
    <text evidence="1">The sequence shown here is derived from an EMBL/GenBank/DDBJ whole genome shotgun (WGS) entry which is preliminary data.</text>
</comment>
<organism evidence="1 2">
    <name type="scientific">Caerostris darwini</name>
    <dbReference type="NCBI Taxonomy" id="1538125"/>
    <lineage>
        <taxon>Eukaryota</taxon>
        <taxon>Metazoa</taxon>
        <taxon>Ecdysozoa</taxon>
        <taxon>Arthropoda</taxon>
        <taxon>Chelicerata</taxon>
        <taxon>Arachnida</taxon>
        <taxon>Araneae</taxon>
        <taxon>Araneomorphae</taxon>
        <taxon>Entelegynae</taxon>
        <taxon>Araneoidea</taxon>
        <taxon>Araneidae</taxon>
        <taxon>Caerostris</taxon>
    </lineage>
</organism>
<dbReference type="AlphaFoldDB" id="A0AAV4NQ06"/>
<keyword evidence="2" id="KW-1185">Reference proteome</keyword>
<gene>
    <name evidence="1" type="ORF">CDAR_585061</name>
</gene>
<reference evidence="1 2" key="1">
    <citation type="submission" date="2021-06" db="EMBL/GenBank/DDBJ databases">
        <title>Caerostris darwini draft genome.</title>
        <authorList>
            <person name="Kono N."/>
            <person name="Arakawa K."/>
        </authorList>
    </citation>
    <scope>NUCLEOTIDE SEQUENCE [LARGE SCALE GENOMIC DNA]</scope>
</reference>
<proteinExistence type="predicted"/>
<accession>A0AAV4NQ06</accession>
<dbReference type="EMBL" id="BPLQ01001920">
    <property type="protein sequence ID" value="GIX86773.1"/>
    <property type="molecule type" value="Genomic_DNA"/>
</dbReference>